<name>A0ACC1SEN9_9HYPO</name>
<proteinExistence type="predicted"/>
<organism evidence="1 2">
    <name type="scientific">Fusarium decemcellulare</name>
    <dbReference type="NCBI Taxonomy" id="57161"/>
    <lineage>
        <taxon>Eukaryota</taxon>
        <taxon>Fungi</taxon>
        <taxon>Dikarya</taxon>
        <taxon>Ascomycota</taxon>
        <taxon>Pezizomycotina</taxon>
        <taxon>Sordariomycetes</taxon>
        <taxon>Hypocreomycetidae</taxon>
        <taxon>Hypocreales</taxon>
        <taxon>Nectriaceae</taxon>
        <taxon>Fusarium</taxon>
        <taxon>Fusarium decemcellulare species complex</taxon>
    </lineage>
</organism>
<dbReference type="Proteomes" id="UP001148629">
    <property type="component" value="Unassembled WGS sequence"/>
</dbReference>
<evidence type="ECO:0000313" key="2">
    <source>
        <dbReference type="Proteomes" id="UP001148629"/>
    </source>
</evidence>
<accession>A0ACC1SEN9</accession>
<evidence type="ECO:0000313" key="1">
    <source>
        <dbReference type="EMBL" id="KAJ3538078.1"/>
    </source>
</evidence>
<keyword evidence="2" id="KW-1185">Reference proteome</keyword>
<reference evidence="1" key="1">
    <citation type="submission" date="2022-08" db="EMBL/GenBank/DDBJ databases">
        <title>Genome Sequence of Fusarium decemcellulare.</title>
        <authorList>
            <person name="Buettner E."/>
        </authorList>
    </citation>
    <scope>NUCLEOTIDE SEQUENCE</scope>
    <source>
        <strain evidence="1">Babe19</strain>
    </source>
</reference>
<sequence>MSSIPQLQKSVNFTDTATIPSSLGGALMLLVLLADLLVAESSMGTSNSQRRFNGIFLEDIRNSSSHRVHWQPGDWVRMNKWLAQDRHSLTTLRDDEASLSRLAASLCIIRDRLHKKHRAVLEKKLLSSLESTLKTLRGRGQLIEYWDPESKRKRLQWPDDLIQQYTADAAALTTTPFQQDKTKPRAFTTNDEGTPRVIIEINDDDDDGLADWEGDNQNQTAHLQQDIDQLALDAVIRQSTQSREAQAMTQPHPPFTEQAKDRMALAHDSSRCAIPDECKRPTSQPTRAQEAYVQQGLKYITNELAKLQSKPLNVYQETQQVVLEREALEADTANAENLYRVHDATLQDRDKIQREEHLAETKRSLDERAKQLQATTQEKLQEKHPELRQEYQQPQLLPESASASRFPPLNSTHQIQPRPDAHGSPPSLSNPPPRHQQSLQGSIFAPRDDEFDEAQTGLNALLAPPGHNPIRDTINPQSQGRRSRAVFTDKGPRMTADGSAIPKPPQNTFSAPEFESDAESNHGRGELDSPRCATPRHFSRQNQPPTPGPFQADDRNDWEGQDFDNFEADQVPAQSPVGNPDAQGAQRASISPSIAEALSKDHEPTLSIMEALASLDMRSCGMSMTIVEALERDDELTPTLLVRLGTDSPRGPGVSIGGISVSIAKALENDHGPTPSVPEGFNNLSMQSPGILTSVFEALNQSHETPRSLMESLIEQGSQSAGVLASIAVMLDNGHDDGNRDVLEQSSVPCSPREANNTEMLDQHAWKMHRLLNIATDTIIWSCQPNVDGKKEALEVLSQERQKVEVTIVPGSSCLHFPLARHLVVEE</sequence>
<gene>
    <name evidence="1" type="ORF">NM208_g6061</name>
</gene>
<comment type="caution">
    <text evidence="1">The sequence shown here is derived from an EMBL/GenBank/DDBJ whole genome shotgun (WGS) entry which is preliminary data.</text>
</comment>
<dbReference type="EMBL" id="JANRMS010000542">
    <property type="protein sequence ID" value="KAJ3538078.1"/>
    <property type="molecule type" value="Genomic_DNA"/>
</dbReference>
<protein>
    <submittedName>
        <fullName evidence="1">Uncharacterized protein</fullName>
    </submittedName>
</protein>